<dbReference type="OrthoDB" id="10260741at2759"/>
<dbReference type="Pfam" id="PF03645">
    <property type="entry name" value="Tctex-1"/>
    <property type="match status" value="1"/>
</dbReference>
<dbReference type="GO" id="GO:0007018">
    <property type="term" value="P:microtubule-based movement"/>
    <property type="evidence" value="ECO:0007669"/>
    <property type="project" value="TreeGrafter"/>
</dbReference>
<name>A0A7I8W4R9_9ANNE</name>
<evidence type="ECO:0000256" key="1">
    <source>
        <dbReference type="ARBA" id="ARBA00005361"/>
    </source>
</evidence>
<comment type="similarity">
    <text evidence="1">Belongs to the dynein light chain Tctex-type family.</text>
</comment>
<dbReference type="InterPro" id="IPR005334">
    <property type="entry name" value="Tctex-1-like"/>
</dbReference>
<dbReference type="CDD" id="cd21451">
    <property type="entry name" value="DLC-like_TCTEX1D"/>
    <property type="match status" value="1"/>
</dbReference>
<protein>
    <submittedName>
        <fullName evidence="2">DgyrCDS11822</fullName>
    </submittedName>
</protein>
<accession>A0A7I8W4R9</accession>
<organism evidence="2 3">
    <name type="scientific">Dimorphilus gyrociliatus</name>
    <dbReference type="NCBI Taxonomy" id="2664684"/>
    <lineage>
        <taxon>Eukaryota</taxon>
        <taxon>Metazoa</taxon>
        <taxon>Spiralia</taxon>
        <taxon>Lophotrochozoa</taxon>
        <taxon>Annelida</taxon>
        <taxon>Polychaeta</taxon>
        <taxon>Polychaeta incertae sedis</taxon>
        <taxon>Dinophilidae</taxon>
        <taxon>Dimorphilus</taxon>
    </lineage>
</organism>
<comment type="caution">
    <text evidence="2">The sequence shown here is derived from an EMBL/GenBank/DDBJ whole genome shotgun (WGS) entry which is preliminary data.</text>
</comment>
<dbReference type="AlphaFoldDB" id="A0A7I8W4R9"/>
<dbReference type="GO" id="GO:0005868">
    <property type="term" value="C:cytoplasmic dynein complex"/>
    <property type="evidence" value="ECO:0007669"/>
    <property type="project" value="TreeGrafter"/>
</dbReference>
<keyword evidence="3" id="KW-1185">Reference proteome</keyword>
<dbReference type="PANTHER" id="PTHR21255">
    <property type="entry name" value="T-COMPLEX-ASSOCIATED-TESTIS-EXPRESSED 1/ DYNEIN LIGHT CHAIN"/>
    <property type="match status" value="1"/>
</dbReference>
<dbReference type="PANTHER" id="PTHR21255:SF27">
    <property type="entry name" value="DYNEIN LIGHT CHAIN TCTEX-TYPE PROTEIN 2"/>
    <property type="match status" value="1"/>
</dbReference>
<evidence type="ECO:0000313" key="2">
    <source>
        <dbReference type="EMBL" id="CAD5123476.1"/>
    </source>
</evidence>
<sequence>MSESKISSRKVSIASTTLQRKRSSLKHIAQSVTAMFGLKRMSRGMSLHRVSEKPLIKLENTYKTEPDQRFPVTRAREAIYTLFEPILCGKRYDPSEAPRLICSLTNMTKNRMKDLGYDRYKYVVQIAYGQVNDQGFRMASRALWNSQSDNYLTVEYKNDSIFLVCIVHAVYLD</sequence>
<dbReference type="EMBL" id="CAJFCJ010000019">
    <property type="protein sequence ID" value="CAD5123476.1"/>
    <property type="molecule type" value="Genomic_DNA"/>
</dbReference>
<reference evidence="2 3" key="1">
    <citation type="submission" date="2020-08" db="EMBL/GenBank/DDBJ databases">
        <authorList>
            <person name="Hejnol A."/>
        </authorList>
    </citation>
    <scope>NUCLEOTIDE SEQUENCE [LARGE SCALE GENOMIC DNA]</scope>
</reference>
<dbReference type="GO" id="GO:0005737">
    <property type="term" value="C:cytoplasm"/>
    <property type="evidence" value="ECO:0007669"/>
    <property type="project" value="TreeGrafter"/>
</dbReference>
<dbReference type="Proteomes" id="UP000549394">
    <property type="component" value="Unassembled WGS sequence"/>
</dbReference>
<proteinExistence type="inferred from homology"/>
<dbReference type="Gene3D" id="3.30.1140.40">
    <property type="entry name" value="Tctex-1"/>
    <property type="match status" value="1"/>
</dbReference>
<gene>
    <name evidence="2" type="ORF">DGYR_LOCUS11155</name>
</gene>
<dbReference type="GO" id="GO:0045505">
    <property type="term" value="F:dynein intermediate chain binding"/>
    <property type="evidence" value="ECO:0007669"/>
    <property type="project" value="TreeGrafter"/>
</dbReference>
<dbReference type="InterPro" id="IPR038586">
    <property type="entry name" value="Tctex-1-like_sf"/>
</dbReference>
<evidence type="ECO:0000313" key="3">
    <source>
        <dbReference type="Proteomes" id="UP000549394"/>
    </source>
</evidence>